<sequence length="324" mass="32921">MFNLAALSTLALGYTSVVNAQASSVAQLVGSLRQAPTVVDRLNLLQDSDLLFNFLEPPSGVTTGSGGHTVAATSGNFPGVVGNGVSMTIGFLGPCGMNTPHTHPRATEINFSLNTTLRGGVLVENGARFIDVEIAPGSATVFPQGAIHFEMNPSCEPAMFVAGFNNEDPGVQQVGQRYFGLPPDIVGAALGGLGVTEIQGLESKIPDNVAYGVDECLQRCGITRGNQPTAQLQPVDAGNSPSGISAAPASATAAGPSAAKPTSSNQPASSSARPAPSSSARASKPAVSQRPIGAPAVSDSPPYGARALETSSPAPEVTSFRRRA</sequence>
<keyword evidence="2" id="KW-1185">Reference proteome</keyword>
<name>A0ACB8TLJ9_9AGAM</name>
<evidence type="ECO:0000313" key="2">
    <source>
        <dbReference type="Proteomes" id="UP000814140"/>
    </source>
</evidence>
<accession>A0ACB8TLJ9</accession>
<dbReference type="EMBL" id="MU277187">
    <property type="protein sequence ID" value="KAI0069263.1"/>
    <property type="molecule type" value="Genomic_DNA"/>
</dbReference>
<reference evidence="1" key="1">
    <citation type="submission" date="2021-03" db="EMBL/GenBank/DDBJ databases">
        <authorList>
            <consortium name="DOE Joint Genome Institute"/>
            <person name="Ahrendt S."/>
            <person name="Looney B.P."/>
            <person name="Miyauchi S."/>
            <person name="Morin E."/>
            <person name="Drula E."/>
            <person name="Courty P.E."/>
            <person name="Chicoki N."/>
            <person name="Fauchery L."/>
            <person name="Kohler A."/>
            <person name="Kuo A."/>
            <person name="Labutti K."/>
            <person name="Pangilinan J."/>
            <person name="Lipzen A."/>
            <person name="Riley R."/>
            <person name="Andreopoulos W."/>
            <person name="He G."/>
            <person name="Johnson J."/>
            <person name="Barry K.W."/>
            <person name="Grigoriev I.V."/>
            <person name="Nagy L."/>
            <person name="Hibbett D."/>
            <person name="Henrissat B."/>
            <person name="Matheny P.B."/>
            <person name="Labbe J."/>
            <person name="Martin F."/>
        </authorList>
    </citation>
    <scope>NUCLEOTIDE SEQUENCE</scope>
    <source>
        <strain evidence="1">HHB10654</strain>
    </source>
</reference>
<evidence type="ECO:0000313" key="1">
    <source>
        <dbReference type="EMBL" id="KAI0069263.1"/>
    </source>
</evidence>
<reference evidence="1" key="2">
    <citation type="journal article" date="2022" name="New Phytol.">
        <title>Evolutionary transition to the ectomycorrhizal habit in the genomes of a hyperdiverse lineage of mushroom-forming fungi.</title>
        <authorList>
            <person name="Looney B."/>
            <person name="Miyauchi S."/>
            <person name="Morin E."/>
            <person name="Drula E."/>
            <person name="Courty P.E."/>
            <person name="Kohler A."/>
            <person name="Kuo A."/>
            <person name="LaButti K."/>
            <person name="Pangilinan J."/>
            <person name="Lipzen A."/>
            <person name="Riley R."/>
            <person name="Andreopoulos W."/>
            <person name="He G."/>
            <person name="Johnson J."/>
            <person name="Nolan M."/>
            <person name="Tritt A."/>
            <person name="Barry K.W."/>
            <person name="Grigoriev I.V."/>
            <person name="Nagy L.G."/>
            <person name="Hibbett D."/>
            <person name="Henrissat B."/>
            <person name="Matheny P.B."/>
            <person name="Labbe J."/>
            <person name="Martin F.M."/>
        </authorList>
    </citation>
    <scope>NUCLEOTIDE SEQUENCE</scope>
    <source>
        <strain evidence="1">HHB10654</strain>
    </source>
</reference>
<proteinExistence type="predicted"/>
<comment type="caution">
    <text evidence="1">The sequence shown here is derived from an EMBL/GenBank/DDBJ whole genome shotgun (WGS) entry which is preliminary data.</text>
</comment>
<organism evidence="1 2">
    <name type="scientific">Artomyces pyxidatus</name>
    <dbReference type="NCBI Taxonomy" id="48021"/>
    <lineage>
        <taxon>Eukaryota</taxon>
        <taxon>Fungi</taxon>
        <taxon>Dikarya</taxon>
        <taxon>Basidiomycota</taxon>
        <taxon>Agaricomycotina</taxon>
        <taxon>Agaricomycetes</taxon>
        <taxon>Russulales</taxon>
        <taxon>Auriscalpiaceae</taxon>
        <taxon>Artomyces</taxon>
    </lineage>
</organism>
<dbReference type="Proteomes" id="UP000814140">
    <property type="component" value="Unassembled WGS sequence"/>
</dbReference>
<gene>
    <name evidence="1" type="ORF">BV25DRAFT_120514</name>
</gene>
<protein>
    <submittedName>
        <fullName evidence="1">RmlC-like cupin</fullName>
    </submittedName>
</protein>